<name>M3C2J5_SPHMS</name>
<evidence type="ECO:0000313" key="6">
    <source>
        <dbReference type="EMBL" id="EMF14476.1"/>
    </source>
</evidence>
<dbReference type="GeneID" id="27904741"/>
<evidence type="ECO:0000256" key="1">
    <source>
        <dbReference type="SAM" id="MobiDB-lite"/>
    </source>
</evidence>
<dbReference type="InterPro" id="IPR008040">
    <property type="entry name" value="Hydant_A_N"/>
</dbReference>
<dbReference type="EMBL" id="KB456262">
    <property type="protein sequence ID" value="EMF14476.1"/>
    <property type="molecule type" value="Genomic_DNA"/>
</dbReference>
<dbReference type="OMA" id="RVNYSMP"/>
<dbReference type="SUPFAM" id="SSF160991">
    <property type="entry name" value="CV3147-like"/>
    <property type="match status" value="1"/>
</dbReference>
<feature type="region of interest" description="Disordered" evidence="1">
    <location>
        <begin position="866"/>
        <end position="888"/>
    </location>
</feature>
<protein>
    <submittedName>
        <fullName evidence="6">Hydantoinase_A-domain-containing protein</fullName>
    </submittedName>
</protein>
<evidence type="ECO:0000313" key="7">
    <source>
        <dbReference type="Proteomes" id="UP000016931"/>
    </source>
</evidence>
<feature type="domain" description="Hydantoinase A/oxoprolinase" evidence="2">
    <location>
        <begin position="210"/>
        <end position="405"/>
    </location>
</feature>
<dbReference type="FunFam" id="3.40.1610.10:FF:000001">
    <property type="entry name" value="Hydantoinase, putative"/>
    <property type="match status" value="1"/>
</dbReference>
<dbReference type="InterPro" id="IPR010318">
    <property type="entry name" value="S-Me-THD_N"/>
</dbReference>
<dbReference type="HOGENOM" id="CLU_007154_0_0_1"/>
<dbReference type="Proteomes" id="UP000016931">
    <property type="component" value="Unassembled WGS sequence"/>
</dbReference>
<feature type="domain" description="Hydantoinase/oxoprolinase N-terminal" evidence="3">
    <location>
        <begin position="10"/>
        <end position="190"/>
    </location>
</feature>
<dbReference type="InterPro" id="IPR027479">
    <property type="entry name" value="S-Me-THD_N_sf"/>
</dbReference>
<dbReference type="AlphaFoldDB" id="M3C2J5"/>
<organism evidence="6 7">
    <name type="scientific">Sphaerulina musiva (strain SO2202)</name>
    <name type="common">Poplar stem canker fungus</name>
    <name type="synonym">Septoria musiva</name>
    <dbReference type="NCBI Taxonomy" id="692275"/>
    <lineage>
        <taxon>Eukaryota</taxon>
        <taxon>Fungi</taxon>
        <taxon>Dikarya</taxon>
        <taxon>Ascomycota</taxon>
        <taxon>Pezizomycotina</taxon>
        <taxon>Dothideomycetes</taxon>
        <taxon>Dothideomycetidae</taxon>
        <taxon>Mycosphaerellales</taxon>
        <taxon>Mycosphaerellaceae</taxon>
        <taxon>Sphaerulina</taxon>
    </lineage>
</organism>
<dbReference type="Pfam" id="PF05378">
    <property type="entry name" value="Hydant_A_N"/>
    <property type="match status" value="1"/>
</dbReference>
<evidence type="ECO:0000259" key="5">
    <source>
        <dbReference type="Pfam" id="PF20906"/>
    </source>
</evidence>
<dbReference type="Pfam" id="PF01968">
    <property type="entry name" value="Hydantoinase_A"/>
    <property type="match status" value="1"/>
</dbReference>
<dbReference type="Pfam" id="PF06032">
    <property type="entry name" value="S-Me-THD_N"/>
    <property type="match status" value="1"/>
</dbReference>
<reference evidence="6 7" key="1">
    <citation type="journal article" date="2012" name="PLoS Pathog.">
        <title>Diverse lifestyles and strategies of plant pathogenesis encoded in the genomes of eighteen Dothideomycetes fungi.</title>
        <authorList>
            <person name="Ohm R.A."/>
            <person name="Feau N."/>
            <person name="Henrissat B."/>
            <person name="Schoch C.L."/>
            <person name="Horwitz B.A."/>
            <person name="Barry K.W."/>
            <person name="Condon B.J."/>
            <person name="Copeland A.C."/>
            <person name="Dhillon B."/>
            <person name="Glaser F."/>
            <person name="Hesse C.N."/>
            <person name="Kosti I."/>
            <person name="LaButti K."/>
            <person name="Lindquist E.A."/>
            <person name="Lucas S."/>
            <person name="Salamov A.A."/>
            <person name="Bradshaw R.E."/>
            <person name="Ciuffetti L."/>
            <person name="Hamelin R.C."/>
            <person name="Kema G.H.J."/>
            <person name="Lawrence C."/>
            <person name="Scott J.A."/>
            <person name="Spatafora J.W."/>
            <person name="Turgeon B.G."/>
            <person name="de Wit P.J.G.M."/>
            <person name="Zhong S."/>
            <person name="Goodwin S.B."/>
            <person name="Grigoriev I.V."/>
        </authorList>
    </citation>
    <scope>NUCLEOTIDE SEQUENCE [LARGE SCALE GENOMIC DNA]</scope>
    <source>
        <strain evidence="6 7">SO2202</strain>
    </source>
</reference>
<gene>
    <name evidence="6" type="ORF">SEPMUDRAFT_155188</name>
</gene>
<accession>M3C2J5</accession>
<dbReference type="GO" id="GO:0016787">
    <property type="term" value="F:hydrolase activity"/>
    <property type="evidence" value="ECO:0007669"/>
    <property type="project" value="InterPro"/>
</dbReference>
<proteinExistence type="predicted"/>
<dbReference type="InterPro" id="IPR045079">
    <property type="entry name" value="Oxoprolinase-like"/>
</dbReference>
<evidence type="ECO:0000259" key="2">
    <source>
        <dbReference type="Pfam" id="PF01968"/>
    </source>
</evidence>
<evidence type="ECO:0000259" key="3">
    <source>
        <dbReference type="Pfam" id="PF05378"/>
    </source>
</evidence>
<feature type="domain" description="S-Me-THD N-terminal" evidence="4">
    <location>
        <begin position="599"/>
        <end position="759"/>
    </location>
</feature>
<dbReference type="Gene3D" id="3.30.420.40">
    <property type="match status" value="1"/>
</dbReference>
<dbReference type="eggNOG" id="ENOG502QQBE">
    <property type="taxonomic scope" value="Eukaryota"/>
</dbReference>
<dbReference type="Gene3D" id="2.40.390.10">
    <property type="entry name" value="CV3147-like"/>
    <property type="match status" value="1"/>
</dbReference>
<dbReference type="OrthoDB" id="5404895at2759"/>
<dbReference type="Gene3D" id="3.40.1610.10">
    <property type="entry name" value="CV3147-like domain"/>
    <property type="match status" value="1"/>
</dbReference>
<dbReference type="InterPro" id="IPR048350">
    <property type="entry name" value="S-Me-THD-like_C"/>
</dbReference>
<dbReference type="InterPro" id="IPR024071">
    <property type="entry name" value="S-Me-THD_C_sf"/>
</dbReference>
<feature type="domain" description="S-Me-THD-like C-terminal" evidence="5">
    <location>
        <begin position="762"/>
        <end position="992"/>
    </location>
</feature>
<dbReference type="InterPro" id="IPR043129">
    <property type="entry name" value="ATPase_NBD"/>
</dbReference>
<evidence type="ECO:0000259" key="4">
    <source>
        <dbReference type="Pfam" id="PF06032"/>
    </source>
</evidence>
<keyword evidence="7" id="KW-1185">Reference proteome</keyword>
<dbReference type="Pfam" id="PF20906">
    <property type="entry name" value="S-Me-THD_C"/>
    <property type="match status" value="1"/>
</dbReference>
<sequence>MASEGIKNIRIGVDVGGTNTDAVAIDPSQQYTPTRGILAHHKTPTTPDVTGGIEAAVRNVLEKSALPSERIASVTVGTTHFINAVVEQDARRLRRVAIIRLSKSFLREVPPFSEFPPGLTSIIKGYVGYADGGLHIDGSEEAAVVEQQIVERCEEIKKLGLTAIVVIGVFSPIDEEFKQEDRVREIVLREIPGADVIVSHECANIGLMERENAAILNAAILRYARRTVQGFRRAMKSLKLTCPLFLTQNDGTLLDSVAAAQIPIRTFSSGATNSMRGAAYLTGHDLAKSSAIVADIGGTTTDVGVLLPSGLPRQASAYVTVAGVRVNYSMPSLHSIGLGGGSIVREAEGKVTVGPESVGHYLTRDALVFGGKVITASDIAVAAGKAEIGNVSAVSHLDKDMVEQAQRRIKALLEGAIDIIKTSPEPLPVLLVGGGAVLAPSSLKGASELKLPIYHDVANAVGAAISKVGGIVDIIQGVADQTQTQANERAKSIAIQRAVDAGAIKDSIIIAEVESYPVSYMANQLRTVVKAVGELDINKQAAVLNDDDENEEDGLDFETEVDKDFAVKIMDEPPVDPRTYKPTIVRNEKGVLEWDITETDVKYLADGCYVLGCAGGGSPEASRIQMRDMLRAGHKMRVIDASSLAENAVVYWGGHMGSPATSNEGLQSIETVHAFHALLEYLGQDTFDAVMSLEIGGANGLEPFLAGSTRFFDRPIIDADWMGRAYPTYWQTTLAVHAPGELVPCAIDSGDGKTILMTKASNDEIVDRALRASCSEMGSRVGMASKPTTTDKVKKFSVLNTVSLAWRIGRCIALAEATNTLSTVAEQIVEQVGGEKSAKILFRGKIINVERRLFKGHSYGTITIASLSSDEEEEEEGESPHSPAKRLPAVKSSGTLTIPFKNENIYAEHTDDDDEKQQQNGVKTTTILASVPDLICVLDTVSGKSLGVPEFKYGFRVTVLGITCSPRWSDTEAGVRIGGPGAFGYDDIEYKALGEYVEPKSVIEEYAPPL</sequence>
<dbReference type="InterPro" id="IPR002821">
    <property type="entry name" value="Hydantoinase_A"/>
</dbReference>
<dbReference type="PANTHER" id="PTHR11365:SF10">
    <property type="entry name" value="HYDANTOINASE_OXOPROLINASE"/>
    <property type="match status" value="1"/>
</dbReference>
<dbReference type="SUPFAM" id="SSF53067">
    <property type="entry name" value="Actin-like ATPase domain"/>
    <property type="match status" value="2"/>
</dbReference>
<dbReference type="PANTHER" id="PTHR11365">
    <property type="entry name" value="5-OXOPROLINASE RELATED"/>
    <property type="match status" value="1"/>
</dbReference>
<dbReference type="RefSeq" id="XP_016762597.1">
    <property type="nucleotide sequence ID" value="XM_016907604.1"/>
</dbReference>